<evidence type="ECO:0000313" key="1">
    <source>
        <dbReference type="EMBL" id="PWR75089.1"/>
    </source>
</evidence>
<reference evidence="1 2" key="1">
    <citation type="submission" date="2018-05" db="EMBL/GenBank/DDBJ databases">
        <title>Draft genome of Methanospirillum stamsii Pt1.</title>
        <authorList>
            <person name="Dueholm M.S."/>
            <person name="Nielsen P.H."/>
            <person name="Bakmann L.F."/>
            <person name="Otzen D.E."/>
        </authorList>
    </citation>
    <scope>NUCLEOTIDE SEQUENCE [LARGE SCALE GENOMIC DNA]</scope>
    <source>
        <strain evidence="1 2">Pt1</strain>
    </source>
</reference>
<dbReference type="EMBL" id="QGMZ01000013">
    <property type="protein sequence ID" value="PWR75089.1"/>
    <property type="molecule type" value="Genomic_DNA"/>
</dbReference>
<sequence>MARKIRYSNPVILVIIAVFLCCIISASAAITEKSVKNLNKDENDYLIENKLVNKGNVGLTLFDGKAIIQNKSVMNQAQQNITIMETLSSDLSARRDNYNWTIRQYADYVADPSHSIQYWISSTEGRFMTASSGTLGYSATTDQIIGEKNNKYGFYLNNILLGDDEFINYPSQWRLTIYPNENKMLIQEYGYENTGITPDEEHMVTLTKMSFGRFGGKIGDRSYFAIGFHPYPEPGY</sequence>
<dbReference type="RefSeq" id="WP_146199712.1">
    <property type="nucleotide sequence ID" value="NZ_CP176366.1"/>
</dbReference>
<proteinExistence type="predicted"/>
<gene>
    <name evidence="1" type="ORF">DLD82_06375</name>
</gene>
<comment type="caution">
    <text evidence="1">The sequence shown here is derived from an EMBL/GenBank/DDBJ whole genome shotgun (WGS) entry which is preliminary data.</text>
</comment>
<dbReference type="Proteomes" id="UP000245934">
    <property type="component" value="Unassembled WGS sequence"/>
</dbReference>
<accession>A0A2V2N5J7</accession>
<organism evidence="1 2">
    <name type="scientific">Methanospirillum stamsii</name>
    <dbReference type="NCBI Taxonomy" id="1277351"/>
    <lineage>
        <taxon>Archaea</taxon>
        <taxon>Methanobacteriati</taxon>
        <taxon>Methanobacteriota</taxon>
        <taxon>Stenosarchaea group</taxon>
        <taxon>Methanomicrobia</taxon>
        <taxon>Methanomicrobiales</taxon>
        <taxon>Methanospirillaceae</taxon>
        <taxon>Methanospirillum</taxon>
    </lineage>
</organism>
<protein>
    <submittedName>
        <fullName evidence="1">Uncharacterized protein</fullName>
    </submittedName>
</protein>
<name>A0A2V2N5J7_9EURY</name>
<evidence type="ECO:0000313" key="2">
    <source>
        <dbReference type="Proteomes" id="UP000245934"/>
    </source>
</evidence>
<dbReference type="AlphaFoldDB" id="A0A2V2N5J7"/>
<dbReference type="GeneID" id="97610004"/>
<keyword evidence="2" id="KW-1185">Reference proteome</keyword>